<dbReference type="GO" id="GO:2001070">
    <property type="term" value="F:starch binding"/>
    <property type="evidence" value="ECO:0007669"/>
    <property type="project" value="InterPro"/>
</dbReference>
<feature type="domain" description="CBM20" evidence="2">
    <location>
        <begin position="89"/>
        <end position="188"/>
    </location>
</feature>
<dbReference type="PROSITE" id="PS51166">
    <property type="entry name" value="CBM20"/>
    <property type="match status" value="1"/>
</dbReference>
<dbReference type="InterPro" id="IPR002044">
    <property type="entry name" value="CBM20"/>
</dbReference>
<dbReference type="Gene3D" id="2.60.40.10">
    <property type="entry name" value="Immunoglobulins"/>
    <property type="match status" value="1"/>
</dbReference>
<dbReference type="PANTHER" id="PTHR15048">
    <property type="entry name" value="STARCH-BINDING DOMAIN-CONTAINING PROTEIN 1"/>
    <property type="match status" value="1"/>
</dbReference>
<name>A0A8J5HXT9_ZINOF</name>
<organism evidence="3 4">
    <name type="scientific">Zingiber officinale</name>
    <name type="common">Ginger</name>
    <name type="synonym">Amomum zingiber</name>
    <dbReference type="NCBI Taxonomy" id="94328"/>
    <lineage>
        <taxon>Eukaryota</taxon>
        <taxon>Viridiplantae</taxon>
        <taxon>Streptophyta</taxon>
        <taxon>Embryophyta</taxon>
        <taxon>Tracheophyta</taxon>
        <taxon>Spermatophyta</taxon>
        <taxon>Magnoliopsida</taxon>
        <taxon>Liliopsida</taxon>
        <taxon>Zingiberales</taxon>
        <taxon>Zingiberaceae</taxon>
        <taxon>Zingiber</taxon>
    </lineage>
</organism>
<reference evidence="3 4" key="1">
    <citation type="submission" date="2020-08" db="EMBL/GenBank/DDBJ databases">
        <title>Plant Genome Project.</title>
        <authorList>
            <person name="Zhang R.-G."/>
        </authorList>
    </citation>
    <scope>NUCLEOTIDE SEQUENCE [LARGE SCALE GENOMIC DNA]</scope>
    <source>
        <tissue evidence="3">Rhizome</tissue>
    </source>
</reference>
<evidence type="ECO:0000256" key="1">
    <source>
        <dbReference type="SAM" id="MobiDB-lite"/>
    </source>
</evidence>
<dbReference type="GO" id="GO:0016020">
    <property type="term" value="C:membrane"/>
    <property type="evidence" value="ECO:0007669"/>
    <property type="project" value="TreeGrafter"/>
</dbReference>
<feature type="compositionally biased region" description="Low complexity" evidence="1">
    <location>
        <begin position="230"/>
        <end position="245"/>
    </location>
</feature>
<evidence type="ECO:0000259" key="2">
    <source>
        <dbReference type="PROSITE" id="PS51166"/>
    </source>
</evidence>
<dbReference type="SUPFAM" id="SSF49452">
    <property type="entry name" value="Starch-binding domain-like"/>
    <property type="match status" value="1"/>
</dbReference>
<evidence type="ECO:0000313" key="3">
    <source>
        <dbReference type="EMBL" id="KAG6522261.1"/>
    </source>
</evidence>
<dbReference type="Pfam" id="PF00686">
    <property type="entry name" value="CBM_20"/>
    <property type="match status" value="1"/>
</dbReference>
<dbReference type="InterPro" id="IPR013784">
    <property type="entry name" value="Carb-bd-like_fold"/>
</dbReference>
<dbReference type="CDD" id="cd05467">
    <property type="entry name" value="CBM20"/>
    <property type="match status" value="1"/>
</dbReference>
<keyword evidence="4" id="KW-1185">Reference proteome</keyword>
<dbReference type="PANTHER" id="PTHR15048:SF0">
    <property type="entry name" value="STARCH-BINDING DOMAIN-CONTAINING PROTEIN 1"/>
    <property type="match status" value="1"/>
</dbReference>
<proteinExistence type="predicted"/>
<dbReference type="InterPro" id="IPR013783">
    <property type="entry name" value="Ig-like_fold"/>
</dbReference>
<sequence>MDTLKRQCLTGFLVDARFASQLASPPSSGRGRIWIPFHTQKLGGGFSVTLRRLPPMILPGASSLSFPSDAGSSEVEADEITPDSPIETTDSSKTVRVRFVLQKECPFGQQFFIVGDHPVFGLWDPTNAVPLEWSTGHAWTTELVRQGCANLLCDPKYNRGICWQPGPNRCLQTWETTKTIIVAEDWDNVDNQKITEEQPALIMVDKPLSLEAPAPEAQDTEGDGDLLLVPGSEPIPASGSASGSSQETIMEANVPDADESEHCNFAQDFTLFVRSESIIDRMHKVMDSLSLHSDEAFGFFCHAKHYCLSESLSLCWEVEEVDKLVFDGSFKSTFFFNENLA</sequence>
<feature type="region of interest" description="Disordered" evidence="1">
    <location>
        <begin position="64"/>
        <end position="88"/>
    </location>
</feature>
<dbReference type="SMART" id="SM01065">
    <property type="entry name" value="CBM_2"/>
    <property type="match status" value="1"/>
</dbReference>
<accession>A0A8J5HXT9</accession>
<dbReference type="Proteomes" id="UP000734854">
    <property type="component" value="Unassembled WGS sequence"/>
</dbReference>
<feature type="region of interest" description="Disordered" evidence="1">
    <location>
        <begin position="214"/>
        <end position="246"/>
    </location>
</feature>
<protein>
    <recommendedName>
        <fullName evidence="2">CBM20 domain-containing protein</fullName>
    </recommendedName>
</protein>
<dbReference type="AlphaFoldDB" id="A0A8J5HXT9"/>
<dbReference type="EMBL" id="JACMSC010000005">
    <property type="protein sequence ID" value="KAG6522261.1"/>
    <property type="molecule type" value="Genomic_DNA"/>
</dbReference>
<comment type="caution">
    <text evidence="3">The sequence shown here is derived from an EMBL/GenBank/DDBJ whole genome shotgun (WGS) entry which is preliminary data.</text>
</comment>
<evidence type="ECO:0000313" key="4">
    <source>
        <dbReference type="Proteomes" id="UP000734854"/>
    </source>
</evidence>
<gene>
    <name evidence="3" type="ORF">ZIOFF_019399</name>
</gene>